<dbReference type="Proteomes" id="UP000821845">
    <property type="component" value="Chromosome 5"/>
</dbReference>
<dbReference type="EMBL" id="CM023485">
    <property type="protein sequence ID" value="KAH6930641.1"/>
    <property type="molecule type" value="Genomic_DNA"/>
</dbReference>
<sequence>MAERDGKHLWSSKILSVGGEQNPELEIGAHGRCTHFSASPKCMQKWFHDYTNQFAAEPLSSDLESSYPRIQAMKNRNLEYCRWLYGTPRRDGRGSKHLSPHGHSLEDASEINFCPCTLGMSYESSVSSN</sequence>
<accession>A0ACB7S9A8</accession>
<proteinExistence type="predicted"/>
<comment type="caution">
    <text evidence="1">The sequence shown here is derived from an EMBL/GenBank/DDBJ whole genome shotgun (WGS) entry which is preliminary data.</text>
</comment>
<organism evidence="1 2">
    <name type="scientific">Hyalomma asiaticum</name>
    <name type="common">Tick</name>
    <dbReference type="NCBI Taxonomy" id="266040"/>
    <lineage>
        <taxon>Eukaryota</taxon>
        <taxon>Metazoa</taxon>
        <taxon>Ecdysozoa</taxon>
        <taxon>Arthropoda</taxon>
        <taxon>Chelicerata</taxon>
        <taxon>Arachnida</taxon>
        <taxon>Acari</taxon>
        <taxon>Parasitiformes</taxon>
        <taxon>Ixodida</taxon>
        <taxon>Ixodoidea</taxon>
        <taxon>Ixodidae</taxon>
        <taxon>Hyalomminae</taxon>
        <taxon>Hyalomma</taxon>
    </lineage>
</organism>
<evidence type="ECO:0000313" key="1">
    <source>
        <dbReference type="EMBL" id="KAH6930641.1"/>
    </source>
</evidence>
<evidence type="ECO:0000313" key="2">
    <source>
        <dbReference type="Proteomes" id="UP000821845"/>
    </source>
</evidence>
<reference evidence="1" key="1">
    <citation type="submission" date="2020-05" db="EMBL/GenBank/DDBJ databases">
        <title>Large-scale comparative analyses of tick genomes elucidate their genetic diversity and vector capacities.</title>
        <authorList>
            <person name="Jia N."/>
            <person name="Wang J."/>
            <person name="Shi W."/>
            <person name="Du L."/>
            <person name="Sun Y."/>
            <person name="Zhan W."/>
            <person name="Jiang J."/>
            <person name="Wang Q."/>
            <person name="Zhang B."/>
            <person name="Ji P."/>
            <person name="Sakyi L.B."/>
            <person name="Cui X."/>
            <person name="Yuan T."/>
            <person name="Jiang B."/>
            <person name="Yang W."/>
            <person name="Lam T.T.-Y."/>
            <person name="Chang Q."/>
            <person name="Ding S."/>
            <person name="Wang X."/>
            <person name="Zhu J."/>
            <person name="Ruan X."/>
            <person name="Zhao L."/>
            <person name="Wei J."/>
            <person name="Que T."/>
            <person name="Du C."/>
            <person name="Cheng J."/>
            <person name="Dai P."/>
            <person name="Han X."/>
            <person name="Huang E."/>
            <person name="Gao Y."/>
            <person name="Liu J."/>
            <person name="Shao H."/>
            <person name="Ye R."/>
            <person name="Li L."/>
            <person name="Wei W."/>
            <person name="Wang X."/>
            <person name="Wang C."/>
            <person name="Yang T."/>
            <person name="Huo Q."/>
            <person name="Li W."/>
            <person name="Guo W."/>
            <person name="Chen H."/>
            <person name="Zhou L."/>
            <person name="Ni X."/>
            <person name="Tian J."/>
            <person name="Zhou Y."/>
            <person name="Sheng Y."/>
            <person name="Liu T."/>
            <person name="Pan Y."/>
            <person name="Xia L."/>
            <person name="Li J."/>
            <person name="Zhao F."/>
            <person name="Cao W."/>
        </authorList>
    </citation>
    <scope>NUCLEOTIDE SEQUENCE</scope>
    <source>
        <strain evidence="1">Hyas-2018</strain>
    </source>
</reference>
<name>A0ACB7S9A8_HYAAI</name>
<gene>
    <name evidence="1" type="ORF">HPB50_015866</name>
</gene>
<keyword evidence="2" id="KW-1185">Reference proteome</keyword>
<protein>
    <submittedName>
        <fullName evidence="1">Uncharacterized protein</fullName>
    </submittedName>
</protein>